<dbReference type="GO" id="GO:0008168">
    <property type="term" value="F:methyltransferase activity"/>
    <property type="evidence" value="ECO:0007669"/>
    <property type="project" value="UniProtKB-KW"/>
</dbReference>
<accession>A0AAW1JAV3</accession>
<evidence type="ECO:0000313" key="5">
    <source>
        <dbReference type="EMBL" id="KAK9700033.1"/>
    </source>
</evidence>
<evidence type="ECO:0000256" key="4">
    <source>
        <dbReference type="ARBA" id="ARBA00022842"/>
    </source>
</evidence>
<dbReference type="InterPro" id="IPR029063">
    <property type="entry name" value="SAM-dependent_MTases_sf"/>
</dbReference>
<comment type="caution">
    <text evidence="5">The sequence shown here is derived from an EMBL/GenBank/DDBJ whole genome shotgun (WGS) entry which is preliminary data.</text>
</comment>
<evidence type="ECO:0000256" key="3">
    <source>
        <dbReference type="ARBA" id="ARBA00022723"/>
    </source>
</evidence>
<dbReference type="InterPro" id="IPR005299">
    <property type="entry name" value="MeTrfase_7"/>
</dbReference>
<dbReference type="AlphaFoldDB" id="A0AAW1JAV3"/>
<name>A0AAW1JAV3_SAPOF</name>
<dbReference type="Proteomes" id="UP001443914">
    <property type="component" value="Unassembled WGS sequence"/>
</dbReference>
<dbReference type="Gene3D" id="3.40.50.150">
    <property type="entry name" value="Vaccinia Virus protein VP39"/>
    <property type="match status" value="1"/>
</dbReference>
<dbReference type="PANTHER" id="PTHR31009">
    <property type="entry name" value="S-ADENOSYL-L-METHIONINE:CARBOXYL METHYLTRANSFERASE FAMILY PROTEIN"/>
    <property type="match status" value="1"/>
</dbReference>
<dbReference type="GO" id="GO:0032259">
    <property type="term" value="P:methylation"/>
    <property type="evidence" value="ECO:0007669"/>
    <property type="project" value="UniProtKB-KW"/>
</dbReference>
<proteinExistence type="predicted"/>
<keyword evidence="1" id="KW-0489">Methyltransferase</keyword>
<sequence length="371" mass="42005">MDVQEFLHMNHGDGEFSYAHNSSAVPGHVFTETVKPAVENVIKYQLLHNFTKQHKVLKVADLGCGIGPTPVNFIATVIETMHKVCKEMMKKQQDDQVLELQIYMSDLPSTDFNMLFKDALKLQGQTRDGTPLCFVMGAPGSFYGRLFPAKSLHFVHSSAALHWLSQVPSGVRSEDGVELNKGSILASHTSTPYIQQTYFAQFKHDFTSFLTCRSQEVVTNAHMLLSFAGRKSKLSEHLLSTHLCQALARLVSKGVITEEKLDSFNMPAYFPYKEQVEDIIKEEGSFEIENMKVTIDVAASHLIKDTKLRAEAIGKFMRSILETVISYHFGAQIWDTLPTEHNQVILEHLNSDNNEYYNVHFTILLKKKLDY</sequence>
<evidence type="ECO:0000256" key="1">
    <source>
        <dbReference type="ARBA" id="ARBA00022603"/>
    </source>
</evidence>
<protein>
    <submittedName>
        <fullName evidence="5">Uncharacterized protein</fullName>
    </submittedName>
</protein>
<keyword evidence="4" id="KW-0460">Magnesium</keyword>
<gene>
    <name evidence="5" type="ORF">RND81_08G212700</name>
</gene>
<keyword evidence="3" id="KW-0479">Metal-binding</keyword>
<dbReference type="InterPro" id="IPR042086">
    <property type="entry name" value="MeTrfase_capping"/>
</dbReference>
<dbReference type="EMBL" id="JBDFQZ010000008">
    <property type="protein sequence ID" value="KAK9700033.1"/>
    <property type="molecule type" value="Genomic_DNA"/>
</dbReference>
<organism evidence="5 6">
    <name type="scientific">Saponaria officinalis</name>
    <name type="common">Common soapwort</name>
    <name type="synonym">Lychnis saponaria</name>
    <dbReference type="NCBI Taxonomy" id="3572"/>
    <lineage>
        <taxon>Eukaryota</taxon>
        <taxon>Viridiplantae</taxon>
        <taxon>Streptophyta</taxon>
        <taxon>Embryophyta</taxon>
        <taxon>Tracheophyta</taxon>
        <taxon>Spermatophyta</taxon>
        <taxon>Magnoliopsida</taxon>
        <taxon>eudicotyledons</taxon>
        <taxon>Gunneridae</taxon>
        <taxon>Pentapetalae</taxon>
        <taxon>Caryophyllales</taxon>
        <taxon>Caryophyllaceae</taxon>
        <taxon>Caryophylleae</taxon>
        <taxon>Saponaria</taxon>
    </lineage>
</organism>
<dbReference type="Pfam" id="PF03492">
    <property type="entry name" value="Methyltransf_7"/>
    <property type="match status" value="1"/>
</dbReference>
<reference evidence="5" key="1">
    <citation type="submission" date="2024-03" db="EMBL/GenBank/DDBJ databases">
        <title>WGS assembly of Saponaria officinalis var. Norfolk2.</title>
        <authorList>
            <person name="Jenkins J."/>
            <person name="Shu S."/>
            <person name="Grimwood J."/>
            <person name="Barry K."/>
            <person name="Goodstein D."/>
            <person name="Schmutz J."/>
            <person name="Leebens-Mack J."/>
            <person name="Osbourn A."/>
        </authorList>
    </citation>
    <scope>NUCLEOTIDE SEQUENCE [LARGE SCALE GENOMIC DNA]</scope>
    <source>
        <strain evidence="5">JIC</strain>
    </source>
</reference>
<keyword evidence="2" id="KW-0808">Transferase</keyword>
<dbReference type="SUPFAM" id="SSF53335">
    <property type="entry name" value="S-adenosyl-L-methionine-dependent methyltransferases"/>
    <property type="match status" value="1"/>
</dbReference>
<evidence type="ECO:0000313" key="6">
    <source>
        <dbReference type="Proteomes" id="UP001443914"/>
    </source>
</evidence>
<evidence type="ECO:0000256" key="2">
    <source>
        <dbReference type="ARBA" id="ARBA00022679"/>
    </source>
</evidence>
<dbReference type="Gene3D" id="1.10.1200.270">
    <property type="entry name" value="Methyltransferase, alpha-helical capping domain"/>
    <property type="match status" value="1"/>
</dbReference>
<dbReference type="GO" id="GO:0046872">
    <property type="term" value="F:metal ion binding"/>
    <property type="evidence" value="ECO:0007669"/>
    <property type="project" value="UniProtKB-KW"/>
</dbReference>
<keyword evidence="6" id="KW-1185">Reference proteome</keyword>